<proteinExistence type="predicted"/>
<evidence type="ECO:0000256" key="1">
    <source>
        <dbReference type="SAM" id="Phobius"/>
    </source>
</evidence>
<dbReference type="InterPro" id="IPR050697">
    <property type="entry name" value="Adenylyl/Guanylyl_Cyclase_3/4"/>
</dbReference>
<dbReference type="GO" id="GO:0009190">
    <property type="term" value="P:cyclic nucleotide biosynthetic process"/>
    <property type="evidence" value="ECO:0007669"/>
    <property type="project" value="InterPro"/>
</dbReference>
<dbReference type="SMART" id="SM00044">
    <property type="entry name" value="CYCc"/>
    <property type="match status" value="1"/>
</dbReference>
<dbReference type="Proteomes" id="UP000626109">
    <property type="component" value="Unassembled WGS sequence"/>
</dbReference>
<reference evidence="3" key="1">
    <citation type="submission" date="2021-02" db="EMBL/GenBank/DDBJ databases">
        <authorList>
            <person name="Dougan E. K."/>
            <person name="Rhodes N."/>
            <person name="Thang M."/>
            <person name="Chan C."/>
        </authorList>
    </citation>
    <scope>NUCLEOTIDE SEQUENCE</scope>
</reference>
<organism evidence="3 4">
    <name type="scientific">Polarella glacialis</name>
    <name type="common">Dinoflagellate</name>
    <dbReference type="NCBI Taxonomy" id="89957"/>
    <lineage>
        <taxon>Eukaryota</taxon>
        <taxon>Sar</taxon>
        <taxon>Alveolata</taxon>
        <taxon>Dinophyceae</taxon>
        <taxon>Suessiales</taxon>
        <taxon>Suessiaceae</taxon>
        <taxon>Polarella</taxon>
    </lineage>
</organism>
<feature type="transmembrane region" description="Helical" evidence="1">
    <location>
        <begin position="227"/>
        <end position="249"/>
    </location>
</feature>
<evidence type="ECO:0000259" key="2">
    <source>
        <dbReference type="PROSITE" id="PS50125"/>
    </source>
</evidence>
<keyword evidence="1" id="KW-0472">Membrane</keyword>
<protein>
    <recommendedName>
        <fullName evidence="2">Guanylate cyclase domain-containing protein</fullName>
    </recommendedName>
</protein>
<dbReference type="SUPFAM" id="SSF55073">
    <property type="entry name" value="Nucleotide cyclase"/>
    <property type="match status" value="1"/>
</dbReference>
<dbReference type="Pfam" id="PF00211">
    <property type="entry name" value="Guanylate_cyc"/>
    <property type="match status" value="1"/>
</dbReference>
<dbReference type="PANTHER" id="PTHR43081:SF1">
    <property type="entry name" value="ADENYLATE CYCLASE, TERMINAL-DIFFERENTIATION SPECIFIC"/>
    <property type="match status" value="1"/>
</dbReference>
<dbReference type="CDD" id="cd07302">
    <property type="entry name" value="CHD"/>
    <property type="match status" value="1"/>
</dbReference>
<dbReference type="InterPro" id="IPR001054">
    <property type="entry name" value="A/G_cyclase"/>
</dbReference>
<accession>A0A813LUD3</accession>
<name>A0A813LUD3_POLGL</name>
<sequence>MSVLLSPVPISNRGMAADQTPRLQVPLHSIEEISPRLAEDGLHESSLSGDGKIWSHAGHGEDLAGDILIGQNCAKVLNNHRTPRHSTVSTLTSGRRVSKLRAASVDWTVEKNLSALRDLRSLIRTLFWAFENIESKPEPPSNSNHVRPTTMGKSFTSLSIEGAPPPNCVAPCIGRPTVSKAWLQVQLLVRSKAFAAFYLLLTVYALFGPDFLLALGHSPINVADYSLATVNTVVFALFIVEEIILSIGLKGYFGSLRFFMDLCATASLVGDTWIGVEFIKSDAVVAMRSSRMVRLIRGAARATKPGMITQILRLLPRVHDLFGDSATDLAFQLWHKRMMHVFRYLDSECCGVLPKHTAELLNTALTLEFPTNPEVEVWSYGGRVGRWVRDKLPISSRHTLPSCVQASIDAAEQGFMQIAMASLENKSGKLAFKRCKDDLACIQESLLKICILVLLLLLMMQLLSNPAKESARVQGIIQLIDLAQRPSEVSTSLLCSTVTEQFAYASTQASLLLLVLESRVYWHESCRCCSGAGDTGLSANPLAAGGLVDQVQKATGLEIHETEVVMVEDSSGKYNLAVFDIHHIERAAALESLRLTVCVVCLLAGMILYFATDIKRMSASNVLHPLWDLMDDMNAMKLIELLTAGAQPADLERFGLLSRELIGRKRFSKCKLIFAPVPVADELLALRKAVAMLEAAMVSWSKYLPVILLKSLVDAGIEANIGCIPVEVTVFFCDIHGFKAMCEDKNPEEVLSLLSVVLEGVYTALDAHEGTMLEFIGDEVLAVFNAPKPVQDHCRAAVSATLSAIQSIAGIPEHTVRLQCSVHTAQVLAGNIGSPTRMKYGVLGDGVNLAARLKSLNTRYGTSFLASSEVLKAIPNLHETFVVRTIGKLILKGRTTPTHTYEVMSQKSVASARLVAAAGAHETGFEHFAGGRFPEAKAYFEEASLLLGQERAGEGKTFLEDLPSKHFVQLCDQYVKHPPTGPWEGSEHLTKKAW</sequence>
<dbReference type="GO" id="GO:0035556">
    <property type="term" value="P:intracellular signal transduction"/>
    <property type="evidence" value="ECO:0007669"/>
    <property type="project" value="InterPro"/>
</dbReference>
<dbReference type="Gene3D" id="3.30.70.1230">
    <property type="entry name" value="Nucleotide cyclase"/>
    <property type="match status" value="1"/>
</dbReference>
<comment type="caution">
    <text evidence="3">The sequence shown here is derived from an EMBL/GenBank/DDBJ whole genome shotgun (WGS) entry which is preliminary data.</text>
</comment>
<gene>
    <name evidence="3" type="ORF">PGLA2088_LOCUS46760</name>
</gene>
<dbReference type="PANTHER" id="PTHR43081">
    <property type="entry name" value="ADENYLATE CYCLASE, TERMINAL-DIFFERENTIATION SPECIFIC-RELATED"/>
    <property type="match status" value="1"/>
</dbReference>
<keyword evidence="1" id="KW-1133">Transmembrane helix</keyword>
<evidence type="ECO:0000313" key="3">
    <source>
        <dbReference type="EMBL" id="CAE8733242.1"/>
    </source>
</evidence>
<keyword evidence="1" id="KW-0812">Transmembrane</keyword>
<dbReference type="InterPro" id="IPR029787">
    <property type="entry name" value="Nucleotide_cyclase"/>
</dbReference>
<dbReference type="PROSITE" id="PS50125">
    <property type="entry name" value="GUANYLATE_CYCLASE_2"/>
    <property type="match status" value="1"/>
</dbReference>
<feature type="domain" description="Guanylate cyclase" evidence="2">
    <location>
        <begin position="729"/>
        <end position="854"/>
    </location>
</feature>
<dbReference type="EMBL" id="CAJNNW010036300">
    <property type="protein sequence ID" value="CAE8733242.1"/>
    <property type="molecule type" value="Genomic_DNA"/>
</dbReference>
<dbReference type="AlphaFoldDB" id="A0A813LUD3"/>
<feature type="transmembrane region" description="Helical" evidence="1">
    <location>
        <begin position="193"/>
        <end position="215"/>
    </location>
</feature>
<evidence type="ECO:0000313" key="4">
    <source>
        <dbReference type="Proteomes" id="UP000626109"/>
    </source>
</evidence>